<dbReference type="OrthoDB" id="10002170at2759"/>
<reference evidence="2 3" key="1">
    <citation type="submission" date="2015-01" db="EMBL/GenBank/DDBJ databases">
        <title>The Genome Sequence of Cladophialophora immunda CBS83496.</title>
        <authorList>
            <consortium name="The Broad Institute Genomics Platform"/>
            <person name="Cuomo C."/>
            <person name="de Hoog S."/>
            <person name="Gorbushina A."/>
            <person name="Stielow B."/>
            <person name="Teixiera M."/>
            <person name="Abouelleil A."/>
            <person name="Chapman S.B."/>
            <person name="Priest M."/>
            <person name="Young S.K."/>
            <person name="Wortman J."/>
            <person name="Nusbaum C."/>
            <person name="Birren B."/>
        </authorList>
    </citation>
    <scope>NUCLEOTIDE SEQUENCE [LARGE SCALE GENOMIC DNA]</scope>
    <source>
        <strain evidence="2 3">CBS 83496</strain>
    </source>
</reference>
<dbReference type="HOGENOM" id="CLU_083361_0_0_1"/>
<protein>
    <recommendedName>
        <fullName evidence="4">tRNA-splicing endonuclease subunit Sen15 domain-containing protein</fullName>
    </recommendedName>
</protein>
<dbReference type="PANTHER" id="PTHR28518:SF1">
    <property type="entry name" value="TRNA-SPLICING ENDONUCLEASE SUBUNIT SEN15"/>
    <property type="match status" value="1"/>
</dbReference>
<dbReference type="PANTHER" id="PTHR28518">
    <property type="entry name" value="TRNA-SPLICING ENDONUCLEASE SUBUNIT SEN15"/>
    <property type="match status" value="1"/>
</dbReference>
<feature type="region of interest" description="Disordered" evidence="1">
    <location>
        <begin position="82"/>
        <end position="131"/>
    </location>
</feature>
<dbReference type="STRING" id="569365.A0A0D2B124"/>
<evidence type="ECO:0000313" key="3">
    <source>
        <dbReference type="Proteomes" id="UP000054466"/>
    </source>
</evidence>
<dbReference type="EMBL" id="KN847041">
    <property type="protein sequence ID" value="KIW31312.1"/>
    <property type="molecule type" value="Genomic_DNA"/>
</dbReference>
<dbReference type="InterPro" id="IPR042777">
    <property type="entry name" value="Sen15_fungi"/>
</dbReference>
<proteinExistence type="predicted"/>
<sequence length="283" mass="29283">MLSSTPSSTASTPATASAVSALINHSAAQTASESLAITILQNLQYQHEWTDLKLHLVCPGHSSPPAPNATAGLIDLDGLKFVHSNPSSRSTSPSRSGSSTPTGSGNSSSSQPSTPPASAPGGTVPVISGVPPKHAYLHPDLQTYLIKHDIQDSEIPVQREFVLPLALGEKWSLARLCGVFDQLPEREGVRVRRPDPTGERRSSGNGTVNGGDSAAPVEGTADGPAPGSGTGKAGRGAATRAVYEHKDAKRVLLGMRAREGGGGDGTVAYYIMQEGEVKPRQNG</sequence>
<dbReference type="GeneID" id="27342163"/>
<dbReference type="RefSeq" id="XP_016251528.1">
    <property type="nucleotide sequence ID" value="XM_016389626.1"/>
</dbReference>
<organism evidence="2 3">
    <name type="scientific">Cladophialophora immunda</name>
    <dbReference type="NCBI Taxonomy" id="569365"/>
    <lineage>
        <taxon>Eukaryota</taxon>
        <taxon>Fungi</taxon>
        <taxon>Dikarya</taxon>
        <taxon>Ascomycota</taxon>
        <taxon>Pezizomycotina</taxon>
        <taxon>Eurotiomycetes</taxon>
        <taxon>Chaetothyriomycetidae</taxon>
        <taxon>Chaetothyriales</taxon>
        <taxon>Herpotrichiellaceae</taxon>
        <taxon>Cladophialophora</taxon>
    </lineage>
</organism>
<gene>
    <name evidence="2" type="ORF">PV07_02969</name>
</gene>
<dbReference type="AlphaFoldDB" id="A0A0D2B124"/>
<accession>A0A0D2B124</accession>
<dbReference type="GO" id="GO:0000214">
    <property type="term" value="C:tRNA-intron endonuclease complex"/>
    <property type="evidence" value="ECO:0007669"/>
    <property type="project" value="InterPro"/>
</dbReference>
<name>A0A0D2B124_9EURO</name>
<dbReference type="VEuPathDB" id="FungiDB:PV07_02969"/>
<keyword evidence="3" id="KW-1185">Reference proteome</keyword>
<feature type="compositionally biased region" description="Low complexity" evidence="1">
    <location>
        <begin position="84"/>
        <end position="112"/>
    </location>
</feature>
<dbReference type="GO" id="GO:0000379">
    <property type="term" value="P:tRNA-type intron splice site recognition and cleavage"/>
    <property type="evidence" value="ECO:0007669"/>
    <property type="project" value="InterPro"/>
</dbReference>
<feature type="compositionally biased region" description="Basic and acidic residues" evidence="1">
    <location>
        <begin position="188"/>
        <end position="202"/>
    </location>
</feature>
<feature type="region of interest" description="Disordered" evidence="1">
    <location>
        <begin position="188"/>
        <end position="241"/>
    </location>
</feature>
<evidence type="ECO:0000256" key="1">
    <source>
        <dbReference type="SAM" id="MobiDB-lite"/>
    </source>
</evidence>
<dbReference type="GO" id="GO:0000213">
    <property type="term" value="F:tRNA-intron lyase activity"/>
    <property type="evidence" value="ECO:0007669"/>
    <property type="project" value="TreeGrafter"/>
</dbReference>
<dbReference type="Proteomes" id="UP000054466">
    <property type="component" value="Unassembled WGS sequence"/>
</dbReference>
<evidence type="ECO:0000313" key="2">
    <source>
        <dbReference type="EMBL" id="KIW31312.1"/>
    </source>
</evidence>
<evidence type="ECO:0008006" key="4">
    <source>
        <dbReference type="Google" id="ProtNLM"/>
    </source>
</evidence>